<dbReference type="EMBL" id="PVHK01000019">
    <property type="protein sequence ID" value="PRH43964.1"/>
    <property type="molecule type" value="Genomic_DNA"/>
</dbReference>
<dbReference type="Proteomes" id="UP000237632">
    <property type="component" value="Unassembled WGS sequence"/>
</dbReference>
<dbReference type="PROSITE" id="PS51257">
    <property type="entry name" value="PROKAR_LIPOPROTEIN"/>
    <property type="match status" value="1"/>
</dbReference>
<comment type="caution">
    <text evidence="1">The sequence shown here is derived from an EMBL/GenBank/DDBJ whole genome shotgun (WGS) entry which is preliminary data.</text>
</comment>
<reference evidence="1 2" key="1">
    <citation type="submission" date="2018-03" db="EMBL/GenBank/DDBJ databases">
        <authorList>
            <person name="Nguyen K."/>
            <person name="Fouts D."/>
            <person name="Sutton G."/>
        </authorList>
    </citation>
    <scope>NUCLEOTIDE SEQUENCE [LARGE SCALE GENOMIC DNA]</scope>
    <source>
        <strain evidence="1 2">AU3578</strain>
    </source>
</reference>
<sequence length="106" mass="10838">MKPVMPSVSLAAAFALALALTACTTEPPSPLPPDVAGRSAPSTQTAQATPPALGGDRDAHGCIGSAGYAWCAHTQQCERPWELAHARGFANSAQAYEQFCGNGVAN</sequence>
<dbReference type="AlphaFoldDB" id="A0A132DGS9"/>
<evidence type="ECO:0000313" key="2">
    <source>
        <dbReference type="Proteomes" id="UP000237632"/>
    </source>
</evidence>
<dbReference type="RefSeq" id="WP_059460416.1">
    <property type="nucleotide sequence ID" value="NZ_CAAAFK010000005.1"/>
</dbReference>
<accession>A0A132DGS9</accession>
<evidence type="ECO:0000313" key="1">
    <source>
        <dbReference type="EMBL" id="PRH43964.1"/>
    </source>
</evidence>
<organism evidence="1 2">
    <name type="scientific">Burkholderia vietnamiensis</name>
    <dbReference type="NCBI Taxonomy" id="60552"/>
    <lineage>
        <taxon>Bacteria</taxon>
        <taxon>Pseudomonadati</taxon>
        <taxon>Pseudomonadota</taxon>
        <taxon>Betaproteobacteria</taxon>
        <taxon>Burkholderiales</taxon>
        <taxon>Burkholderiaceae</taxon>
        <taxon>Burkholderia</taxon>
        <taxon>Burkholderia cepacia complex</taxon>
    </lineage>
</organism>
<protein>
    <submittedName>
        <fullName evidence="1">Uncharacterized protein</fullName>
    </submittedName>
</protein>
<gene>
    <name evidence="1" type="ORF">C6T65_02240</name>
</gene>
<name>A0A132DGS9_BURVI</name>
<proteinExistence type="predicted"/>